<dbReference type="OrthoDB" id="4427641at2"/>
<dbReference type="KEGG" id="cmv:CMUST_15730"/>
<protein>
    <submittedName>
        <fullName evidence="2">Uncharacterized protein</fullName>
    </submittedName>
</protein>
<sequence>MKARYVPNSEGLEELLRGRVAQDLVKRHADRIASECGDGYEASYQQGASRYRGIVFPDTWSAKARERRDNRMVRALG</sequence>
<dbReference type="RefSeq" id="WP_047261493.1">
    <property type="nucleotide sequence ID" value="NZ_CP011542.1"/>
</dbReference>
<dbReference type="STRING" id="571915.CMUST_04490"/>
<reference evidence="2 3" key="1">
    <citation type="journal article" date="2015" name="Genome Announc.">
        <title>Complete Genome Sequence of the Type Strain Corynebacterium mustelae DSM 45274, Isolated from Various Tissues of a Male Ferret with Lethal Sepsis.</title>
        <authorList>
            <person name="Ruckert C."/>
            <person name="Eimer J."/>
            <person name="Winkler A."/>
            <person name="Tauch A."/>
        </authorList>
    </citation>
    <scope>NUCLEOTIDE SEQUENCE [LARGE SCALE GENOMIC DNA]</scope>
    <source>
        <strain evidence="2 3">DSM 45274</strain>
        <plasmid evidence="2">phiCmus45274</plasmid>
        <plasmid evidence="3">Plasmid phiCmus45274</plasmid>
    </source>
</reference>
<evidence type="ECO:0000313" key="2">
    <source>
        <dbReference type="EMBL" id="AKK07434.1"/>
    </source>
</evidence>
<dbReference type="KEGG" id="cmv:CMUST_04490"/>
<evidence type="ECO:0000313" key="1">
    <source>
        <dbReference type="EMBL" id="AKK05240.1"/>
    </source>
</evidence>
<dbReference type="PATRIC" id="fig|571915.4.peg.3376"/>
<keyword evidence="3" id="KW-1185">Reference proteome</keyword>
<organism evidence="2 3">
    <name type="scientific">Corynebacterium mustelae</name>
    <dbReference type="NCBI Taxonomy" id="571915"/>
    <lineage>
        <taxon>Bacteria</taxon>
        <taxon>Bacillati</taxon>
        <taxon>Actinomycetota</taxon>
        <taxon>Actinomycetes</taxon>
        <taxon>Mycobacteriales</taxon>
        <taxon>Corynebacteriaceae</taxon>
        <taxon>Corynebacterium</taxon>
    </lineage>
</organism>
<name>A0A0G3H1Z0_9CORY</name>
<dbReference type="EMBL" id="CP011544">
    <property type="protein sequence ID" value="AKK07434.1"/>
    <property type="molecule type" value="Genomic_DNA"/>
</dbReference>
<dbReference type="EMBL" id="CP011542">
    <property type="protein sequence ID" value="AKK05240.1"/>
    <property type="molecule type" value="Genomic_DNA"/>
</dbReference>
<gene>
    <name evidence="1" type="ORF">CMUST_04490</name>
    <name evidence="2" type="ORF">CMUST_15730</name>
</gene>
<accession>A0A0G3H1Z0</accession>
<dbReference type="AlphaFoldDB" id="A0A0G3H1Z0"/>
<dbReference type="Proteomes" id="UP000035199">
    <property type="component" value="Chromosome"/>
</dbReference>
<evidence type="ECO:0000313" key="3">
    <source>
        <dbReference type="Proteomes" id="UP000035199"/>
    </source>
</evidence>
<keyword evidence="2" id="KW-0614">Plasmid</keyword>
<reference evidence="3" key="2">
    <citation type="submission" date="2015-05" db="EMBL/GenBank/DDBJ databases">
        <title>Complete genome sequence of Corynebacterium mustelae DSM 45274, isolated from various tissues of a male ferret with lethal sepsis.</title>
        <authorList>
            <person name="Ruckert C."/>
            <person name="Albersmeier A."/>
            <person name="Winkler A."/>
            <person name="Tauch A."/>
        </authorList>
    </citation>
    <scope>NUCLEOTIDE SEQUENCE [LARGE SCALE GENOMIC DNA]</scope>
    <source>
        <strain evidence="3">DSM 45274</strain>
        <plasmid evidence="3">Plasmid phiCmus45274</plasmid>
    </source>
</reference>
<geneLocation type="plasmid" evidence="2 3">
    <name>phiCmus45274</name>
</geneLocation>
<proteinExistence type="predicted"/>
<dbReference type="Proteomes" id="UP000035199">
    <property type="component" value="Plasmid phiCmus45274"/>
</dbReference>